<keyword evidence="9" id="KW-0408">Iron</keyword>
<evidence type="ECO:0000256" key="9">
    <source>
        <dbReference type="ARBA" id="ARBA00023004"/>
    </source>
</evidence>
<proteinExistence type="predicted"/>
<evidence type="ECO:0000256" key="12">
    <source>
        <dbReference type="SAM" id="Phobius"/>
    </source>
</evidence>
<evidence type="ECO:0000256" key="6">
    <source>
        <dbReference type="ARBA" id="ARBA00022723"/>
    </source>
</evidence>
<evidence type="ECO:0000259" key="13">
    <source>
        <dbReference type="PROSITE" id="PS50939"/>
    </source>
</evidence>
<keyword evidence="5 12" id="KW-0812">Transmembrane</keyword>
<evidence type="ECO:0000256" key="5">
    <source>
        <dbReference type="ARBA" id="ARBA00022692"/>
    </source>
</evidence>
<dbReference type="InterPro" id="IPR045150">
    <property type="entry name" value="CYB561D1/2"/>
</dbReference>
<dbReference type="PROSITE" id="PS50939">
    <property type="entry name" value="CYTOCHROME_B561"/>
    <property type="match status" value="1"/>
</dbReference>
<comment type="subcellular location">
    <subcellularLocation>
        <location evidence="2">Membrane</location>
        <topology evidence="2">Multi-pass membrane protein</topology>
    </subcellularLocation>
</comment>
<dbReference type="GO" id="GO:0140571">
    <property type="term" value="F:transmembrane ascorbate ferrireductase activity"/>
    <property type="evidence" value="ECO:0007669"/>
    <property type="project" value="UniProtKB-EC"/>
</dbReference>
<dbReference type="SMART" id="SM00665">
    <property type="entry name" value="B561"/>
    <property type="match status" value="1"/>
</dbReference>
<keyword evidence="8 12" id="KW-1133">Transmembrane helix</keyword>
<evidence type="ECO:0000256" key="7">
    <source>
        <dbReference type="ARBA" id="ARBA00022982"/>
    </source>
</evidence>
<feature type="transmembrane region" description="Helical" evidence="12">
    <location>
        <begin position="139"/>
        <end position="162"/>
    </location>
</feature>
<evidence type="ECO:0000313" key="15">
    <source>
        <dbReference type="Proteomes" id="UP000230066"/>
    </source>
</evidence>
<evidence type="ECO:0000256" key="1">
    <source>
        <dbReference type="ARBA" id="ARBA00001970"/>
    </source>
</evidence>
<evidence type="ECO:0000313" key="14">
    <source>
        <dbReference type="EMBL" id="THD20722.1"/>
    </source>
</evidence>
<keyword evidence="7" id="KW-0249">Electron transport</keyword>
<feature type="transmembrane region" description="Helical" evidence="12">
    <location>
        <begin position="106"/>
        <end position="127"/>
    </location>
</feature>
<dbReference type="EMBL" id="JXXN02004276">
    <property type="protein sequence ID" value="THD20722.1"/>
    <property type="molecule type" value="Genomic_DNA"/>
</dbReference>
<name>A0A4E0RU79_FASHE</name>
<evidence type="ECO:0000256" key="11">
    <source>
        <dbReference type="ARBA" id="ARBA00024225"/>
    </source>
</evidence>
<dbReference type="EC" id="7.2.1.3" evidence="11"/>
<comment type="caution">
    <text evidence="14">The sequence shown here is derived from an EMBL/GenBank/DDBJ whole genome shotgun (WGS) entry which is preliminary data.</text>
</comment>
<keyword evidence="10 12" id="KW-0472">Membrane</keyword>
<dbReference type="CDD" id="cd08761">
    <property type="entry name" value="Cyt_b561_CYB561D2_like"/>
    <property type="match status" value="1"/>
</dbReference>
<dbReference type="GO" id="GO:0140575">
    <property type="term" value="F:transmembrane monodehydroascorbate reductase activity"/>
    <property type="evidence" value="ECO:0007669"/>
    <property type="project" value="InterPro"/>
</dbReference>
<comment type="cofactor">
    <cofactor evidence="1">
        <name>heme b</name>
        <dbReference type="ChEBI" id="CHEBI:60344"/>
    </cofactor>
</comment>
<dbReference type="InterPro" id="IPR006593">
    <property type="entry name" value="Cyt_b561/ferric_Rdtase_TM"/>
</dbReference>
<evidence type="ECO:0000256" key="8">
    <source>
        <dbReference type="ARBA" id="ARBA00022989"/>
    </source>
</evidence>
<dbReference type="PANTHER" id="PTHR15422:SF45">
    <property type="entry name" value="CYTOCHROME B561 DOMAIN-CONTAINING PROTEIN"/>
    <property type="match status" value="1"/>
</dbReference>
<keyword evidence="15" id="KW-1185">Reference proteome</keyword>
<dbReference type="AlphaFoldDB" id="A0A4E0RU79"/>
<feature type="transmembrane region" description="Helical" evidence="12">
    <location>
        <begin position="183"/>
        <end position="206"/>
    </location>
</feature>
<dbReference type="GO" id="GO:0016020">
    <property type="term" value="C:membrane"/>
    <property type="evidence" value="ECO:0007669"/>
    <property type="project" value="UniProtKB-SubCell"/>
</dbReference>
<evidence type="ECO:0000256" key="3">
    <source>
        <dbReference type="ARBA" id="ARBA00022448"/>
    </source>
</evidence>
<dbReference type="Proteomes" id="UP000230066">
    <property type="component" value="Unassembled WGS sequence"/>
</dbReference>
<reference evidence="14" key="1">
    <citation type="submission" date="2019-03" db="EMBL/GenBank/DDBJ databases">
        <title>Improved annotation for the trematode Fasciola hepatica.</title>
        <authorList>
            <person name="Choi Y.-J."/>
            <person name="Martin J."/>
            <person name="Mitreva M."/>
        </authorList>
    </citation>
    <scope>NUCLEOTIDE SEQUENCE [LARGE SCALE GENOMIC DNA]</scope>
</reference>
<feature type="domain" description="Cytochrome b561" evidence="13">
    <location>
        <begin position="27"/>
        <end position="236"/>
    </location>
</feature>
<keyword evidence="4" id="KW-0349">Heme</keyword>
<dbReference type="PANTHER" id="PTHR15422">
    <property type="entry name" value="OS05G0565100 PROTEIN"/>
    <property type="match status" value="1"/>
</dbReference>
<keyword evidence="3" id="KW-0813">Transport</keyword>
<gene>
    <name evidence="14" type="ORF">D915_008569</name>
</gene>
<feature type="transmembrane region" description="Helical" evidence="12">
    <location>
        <begin position="38"/>
        <end position="60"/>
    </location>
</feature>
<sequence length="256" mass="28885">MWHALGKQKQAKPNFTISHPLTRRENLFFSVAPTMPPVLLSWLLDLVPSLLVVTVTAFVLPPRTLFDWHPLLVVVGGMLIMPWAIRALDRDMSWMTHKPRASKIQWHWILQLAGIVCIALGATAVFMNKNFYGKPHFATWHGLMGLITVVFAILVTCAGFGIHWKFWPIGRLVNYGTARATHMYFGLSSILLGGVTTGLGLCSHWFNRQISSRVGERAVLGVTILFFVIALFPALRIMLQVCRIRFRQPAAKPNQF</sequence>
<dbReference type="GO" id="GO:0046872">
    <property type="term" value="F:metal ion binding"/>
    <property type="evidence" value="ECO:0007669"/>
    <property type="project" value="UniProtKB-KW"/>
</dbReference>
<feature type="transmembrane region" description="Helical" evidence="12">
    <location>
        <begin position="218"/>
        <end position="239"/>
    </location>
</feature>
<evidence type="ECO:0000256" key="10">
    <source>
        <dbReference type="ARBA" id="ARBA00023136"/>
    </source>
</evidence>
<evidence type="ECO:0000256" key="4">
    <source>
        <dbReference type="ARBA" id="ARBA00022617"/>
    </source>
</evidence>
<dbReference type="Pfam" id="PF03188">
    <property type="entry name" value="Cytochrom_B561"/>
    <property type="match status" value="1"/>
</dbReference>
<accession>A0A4E0RU79</accession>
<protein>
    <recommendedName>
        <fullName evidence="11">ascorbate ferrireductase (transmembrane)</fullName>
        <ecNumber evidence="11">7.2.1.3</ecNumber>
    </recommendedName>
</protein>
<evidence type="ECO:0000256" key="2">
    <source>
        <dbReference type="ARBA" id="ARBA00004141"/>
    </source>
</evidence>
<keyword evidence="6" id="KW-0479">Metal-binding</keyword>
<feature type="transmembrane region" description="Helical" evidence="12">
    <location>
        <begin position="66"/>
        <end position="85"/>
    </location>
</feature>
<organism evidence="14 15">
    <name type="scientific">Fasciola hepatica</name>
    <name type="common">Liver fluke</name>
    <dbReference type="NCBI Taxonomy" id="6192"/>
    <lineage>
        <taxon>Eukaryota</taxon>
        <taxon>Metazoa</taxon>
        <taxon>Spiralia</taxon>
        <taxon>Lophotrochozoa</taxon>
        <taxon>Platyhelminthes</taxon>
        <taxon>Trematoda</taxon>
        <taxon>Digenea</taxon>
        <taxon>Plagiorchiida</taxon>
        <taxon>Echinostomata</taxon>
        <taxon>Echinostomatoidea</taxon>
        <taxon>Fasciolidae</taxon>
        <taxon>Fasciola</taxon>
    </lineage>
</organism>
<dbReference type="Gene3D" id="1.20.120.1770">
    <property type="match status" value="1"/>
</dbReference>